<dbReference type="FunFam" id="3.30.760.10:FF:000014">
    <property type="entry name" value="Eukaryotic translation initiation factor 4E-4"/>
    <property type="match status" value="1"/>
</dbReference>
<evidence type="ECO:0008006" key="5">
    <source>
        <dbReference type="Google" id="ProtNLM"/>
    </source>
</evidence>
<dbReference type="SUPFAM" id="SSF55418">
    <property type="entry name" value="eIF4e-like"/>
    <property type="match status" value="1"/>
</dbReference>
<feature type="region of interest" description="Disordered" evidence="2">
    <location>
        <begin position="1"/>
        <end position="34"/>
    </location>
</feature>
<sequence length="224" mass="25746">MIERKHKRLKYHHDENSDNESGDDELGPNITDLGPVDYPSGEHRLQHPYCLWFAKRPNRSHVGTEGYGQSLRLVGQVGTVEQWWALYSHIVRLQDIAPHRDVHLFKKGIMPMWEDPANKKGGKWVMRLRKDHGSRAWENLCLAMLGEQFMAGNEICGVVVSTRYQECLLNIWNRTASDIATTARIRDALKRLLNMPANVTLEYKVHSDCLKASKTVIPYNTLKS</sequence>
<protein>
    <recommendedName>
        <fullName evidence="5">EIF-4F 25 kDa subunit</fullName>
    </recommendedName>
</protein>
<organism evidence="3 4">
    <name type="scientific">Henosepilachna vigintioctopunctata</name>
    <dbReference type="NCBI Taxonomy" id="420089"/>
    <lineage>
        <taxon>Eukaryota</taxon>
        <taxon>Metazoa</taxon>
        <taxon>Ecdysozoa</taxon>
        <taxon>Arthropoda</taxon>
        <taxon>Hexapoda</taxon>
        <taxon>Insecta</taxon>
        <taxon>Pterygota</taxon>
        <taxon>Neoptera</taxon>
        <taxon>Endopterygota</taxon>
        <taxon>Coleoptera</taxon>
        <taxon>Polyphaga</taxon>
        <taxon>Cucujiformia</taxon>
        <taxon>Coccinelloidea</taxon>
        <taxon>Coccinellidae</taxon>
        <taxon>Epilachninae</taxon>
        <taxon>Epilachnini</taxon>
        <taxon>Henosepilachna</taxon>
    </lineage>
</organism>
<keyword evidence="1" id="KW-0694">RNA-binding</keyword>
<evidence type="ECO:0000313" key="3">
    <source>
        <dbReference type="EMBL" id="KAK9871255.1"/>
    </source>
</evidence>
<keyword evidence="1" id="KW-0396">Initiation factor</keyword>
<dbReference type="EMBL" id="JARQZJ010000005">
    <property type="protein sequence ID" value="KAK9871255.1"/>
    <property type="molecule type" value="Genomic_DNA"/>
</dbReference>
<evidence type="ECO:0000256" key="1">
    <source>
        <dbReference type="RuleBase" id="RU004374"/>
    </source>
</evidence>
<evidence type="ECO:0000313" key="4">
    <source>
        <dbReference type="Proteomes" id="UP001431783"/>
    </source>
</evidence>
<dbReference type="AlphaFoldDB" id="A0AAW1TLV6"/>
<accession>A0AAW1TLV6</accession>
<dbReference type="PANTHER" id="PTHR11960:SF18">
    <property type="entry name" value="EUKARYOTIC TRANSLATION INITIATION FACTOR 4E HOMOLOGOUS PROTEIN, ISOFORM B"/>
    <property type="match status" value="1"/>
</dbReference>
<feature type="compositionally biased region" description="Basic residues" evidence="2">
    <location>
        <begin position="1"/>
        <end position="11"/>
    </location>
</feature>
<proteinExistence type="inferred from homology"/>
<reference evidence="3 4" key="1">
    <citation type="submission" date="2023-03" db="EMBL/GenBank/DDBJ databases">
        <title>Genome insight into feeding habits of ladybird beetles.</title>
        <authorList>
            <person name="Li H.-S."/>
            <person name="Huang Y.-H."/>
            <person name="Pang H."/>
        </authorList>
    </citation>
    <scope>NUCLEOTIDE SEQUENCE [LARGE SCALE GENOMIC DNA]</scope>
    <source>
        <strain evidence="3">SYSU_2023b</strain>
        <tissue evidence="3">Whole body</tissue>
    </source>
</reference>
<name>A0AAW1TLV6_9CUCU</name>
<dbReference type="InterPro" id="IPR001040">
    <property type="entry name" value="TIF_eIF_4E"/>
</dbReference>
<keyword evidence="4" id="KW-1185">Reference proteome</keyword>
<comment type="similarity">
    <text evidence="1">Belongs to the eukaryotic initiation factor 4E family.</text>
</comment>
<dbReference type="Pfam" id="PF01652">
    <property type="entry name" value="IF4E"/>
    <property type="match status" value="1"/>
</dbReference>
<keyword evidence="1" id="KW-0648">Protein biosynthesis</keyword>
<dbReference type="GO" id="GO:0016281">
    <property type="term" value="C:eukaryotic translation initiation factor 4F complex"/>
    <property type="evidence" value="ECO:0007669"/>
    <property type="project" value="TreeGrafter"/>
</dbReference>
<dbReference type="Proteomes" id="UP001431783">
    <property type="component" value="Unassembled WGS sequence"/>
</dbReference>
<dbReference type="Gene3D" id="3.30.760.10">
    <property type="entry name" value="RNA Cap, Translation Initiation Factor Eif4e"/>
    <property type="match status" value="1"/>
</dbReference>
<dbReference type="PANTHER" id="PTHR11960">
    <property type="entry name" value="EUKARYOTIC TRANSLATION INITIATION FACTOR 4E RELATED"/>
    <property type="match status" value="1"/>
</dbReference>
<evidence type="ECO:0000256" key="2">
    <source>
        <dbReference type="SAM" id="MobiDB-lite"/>
    </source>
</evidence>
<comment type="caution">
    <text evidence="3">The sequence shown here is derived from an EMBL/GenBank/DDBJ whole genome shotgun (WGS) entry which is preliminary data.</text>
</comment>
<dbReference type="GO" id="GO:0000340">
    <property type="term" value="F:RNA 7-methylguanosine cap binding"/>
    <property type="evidence" value="ECO:0007669"/>
    <property type="project" value="TreeGrafter"/>
</dbReference>
<dbReference type="InterPro" id="IPR023398">
    <property type="entry name" value="TIF_eIF4e-like"/>
</dbReference>
<feature type="compositionally biased region" description="Acidic residues" evidence="2">
    <location>
        <begin position="17"/>
        <end position="26"/>
    </location>
</feature>
<dbReference type="GO" id="GO:0003743">
    <property type="term" value="F:translation initiation factor activity"/>
    <property type="evidence" value="ECO:0007669"/>
    <property type="project" value="UniProtKB-KW"/>
</dbReference>
<gene>
    <name evidence="3" type="ORF">WA026_011529</name>
</gene>